<name>A0A2P2ISA1_RHIMU</name>
<sequence>MTCPTSLEGLILEFFSNQ</sequence>
<dbReference type="AlphaFoldDB" id="A0A2P2ISA1"/>
<evidence type="ECO:0000313" key="1">
    <source>
        <dbReference type="EMBL" id="MBW84067.1"/>
    </source>
</evidence>
<organism evidence="1">
    <name type="scientific">Rhizophora mucronata</name>
    <name type="common">Asiatic mangrove</name>
    <dbReference type="NCBI Taxonomy" id="61149"/>
    <lineage>
        <taxon>Eukaryota</taxon>
        <taxon>Viridiplantae</taxon>
        <taxon>Streptophyta</taxon>
        <taxon>Embryophyta</taxon>
        <taxon>Tracheophyta</taxon>
        <taxon>Spermatophyta</taxon>
        <taxon>Magnoliopsida</taxon>
        <taxon>eudicotyledons</taxon>
        <taxon>Gunneridae</taxon>
        <taxon>Pentapetalae</taxon>
        <taxon>rosids</taxon>
        <taxon>fabids</taxon>
        <taxon>Malpighiales</taxon>
        <taxon>Rhizophoraceae</taxon>
        <taxon>Rhizophora</taxon>
    </lineage>
</organism>
<reference evidence="1" key="1">
    <citation type="submission" date="2018-02" db="EMBL/GenBank/DDBJ databases">
        <title>Rhizophora mucronata_Transcriptome.</title>
        <authorList>
            <person name="Meera S.P."/>
            <person name="Sreeshan A."/>
            <person name="Augustine A."/>
        </authorList>
    </citation>
    <scope>NUCLEOTIDE SEQUENCE</scope>
    <source>
        <tissue evidence="1">Leaf</tissue>
    </source>
</reference>
<dbReference type="EMBL" id="GGEC01003584">
    <property type="protein sequence ID" value="MBW84067.1"/>
    <property type="molecule type" value="Transcribed_RNA"/>
</dbReference>
<proteinExistence type="predicted"/>
<protein>
    <submittedName>
        <fullName evidence="1">Uncharacterized protein</fullName>
    </submittedName>
</protein>
<accession>A0A2P2ISA1</accession>